<dbReference type="SUPFAM" id="SSF88659">
    <property type="entry name" value="Sigma3 and sigma4 domains of RNA polymerase sigma factors"/>
    <property type="match status" value="1"/>
</dbReference>
<accession>A0ABQ3I9K4</accession>
<evidence type="ECO:0000256" key="2">
    <source>
        <dbReference type="ARBA" id="ARBA00023015"/>
    </source>
</evidence>
<feature type="domain" description="RNA polymerase sigma factor 70 region 4 type 2" evidence="7">
    <location>
        <begin position="159"/>
        <end position="210"/>
    </location>
</feature>
<dbReference type="InterPro" id="IPR013324">
    <property type="entry name" value="RNA_pol_sigma_r3/r4-like"/>
</dbReference>
<protein>
    <submittedName>
        <fullName evidence="8">RNA polymerase sigma factor</fullName>
    </submittedName>
</protein>
<reference evidence="9" key="1">
    <citation type="journal article" date="2019" name="Int. J. Syst. Evol. Microbiol.">
        <title>The Global Catalogue of Microorganisms (GCM) 10K type strain sequencing project: providing services to taxonomists for standard genome sequencing and annotation.</title>
        <authorList>
            <consortium name="The Broad Institute Genomics Platform"/>
            <consortium name="The Broad Institute Genome Sequencing Center for Infectious Disease"/>
            <person name="Wu L."/>
            <person name="Ma J."/>
        </authorList>
    </citation>
    <scope>NUCLEOTIDE SEQUENCE [LARGE SCALE GENOMIC DNA]</scope>
    <source>
        <strain evidence="9">CGMCC 1.15111</strain>
    </source>
</reference>
<keyword evidence="9" id="KW-1185">Reference proteome</keyword>
<evidence type="ECO:0000256" key="4">
    <source>
        <dbReference type="ARBA" id="ARBA00023125"/>
    </source>
</evidence>
<dbReference type="Gene3D" id="1.10.10.10">
    <property type="entry name" value="Winged helix-like DNA-binding domain superfamily/Winged helix DNA-binding domain"/>
    <property type="match status" value="1"/>
</dbReference>
<dbReference type="Pfam" id="PF04542">
    <property type="entry name" value="Sigma70_r2"/>
    <property type="match status" value="1"/>
</dbReference>
<dbReference type="InterPro" id="IPR039425">
    <property type="entry name" value="RNA_pol_sigma-70-like"/>
</dbReference>
<keyword evidence="5" id="KW-0804">Transcription</keyword>
<dbReference type="InterPro" id="IPR013325">
    <property type="entry name" value="RNA_pol_sigma_r2"/>
</dbReference>
<dbReference type="InterPro" id="IPR014284">
    <property type="entry name" value="RNA_pol_sigma-70_dom"/>
</dbReference>
<dbReference type="InterPro" id="IPR007627">
    <property type="entry name" value="RNA_pol_sigma70_r2"/>
</dbReference>
<dbReference type="PANTHER" id="PTHR43133:SF8">
    <property type="entry name" value="RNA POLYMERASE SIGMA FACTOR HI_1459-RELATED"/>
    <property type="match status" value="1"/>
</dbReference>
<keyword evidence="3" id="KW-0731">Sigma factor</keyword>
<dbReference type="EMBL" id="BNAG01000005">
    <property type="protein sequence ID" value="GHE74564.1"/>
    <property type="molecule type" value="Genomic_DNA"/>
</dbReference>
<evidence type="ECO:0000256" key="5">
    <source>
        <dbReference type="ARBA" id="ARBA00023163"/>
    </source>
</evidence>
<evidence type="ECO:0000259" key="6">
    <source>
        <dbReference type="Pfam" id="PF04542"/>
    </source>
</evidence>
<dbReference type="SUPFAM" id="SSF88946">
    <property type="entry name" value="Sigma2 domain of RNA polymerase sigma factors"/>
    <property type="match status" value="1"/>
</dbReference>
<proteinExistence type="inferred from homology"/>
<dbReference type="InterPro" id="IPR036388">
    <property type="entry name" value="WH-like_DNA-bd_sf"/>
</dbReference>
<dbReference type="PANTHER" id="PTHR43133">
    <property type="entry name" value="RNA POLYMERASE ECF-TYPE SIGMA FACTO"/>
    <property type="match status" value="1"/>
</dbReference>
<evidence type="ECO:0000259" key="7">
    <source>
        <dbReference type="Pfam" id="PF08281"/>
    </source>
</evidence>
<feature type="domain" description="RNA polymerase sigma-70 region 2" evidence="6">
    <location>
        <begin position="54"/>
        <end position="118"/>
    </location>
</feature>
<keyword evidence="4" id="KW-0238">DNA-binding</keyword>
<name>A0ABQ3I9K4_9BACT</name>
<gene>
    <name evidence="8" type="ORF">GCM10011340_34000</name>
</gene>
<dbReference type="CDD" id="cd06171">
    <property type="entry name" value="Sigma70_r4"/>
    <property type="match status" value="1"/>
</dbReference>
<dbReference type="NCBIfam" id="TIGR02937">
    <property type="entry name" value="sigma70-ECF"/>
    <property type="match status" value="1"/>
</dbReference>
<organism evidence="8 9">
    <name type="scientific">Roseivirga thermotolerans</name>
    <dbReference type="NCBI Taxonomy" id="1758176"/>
    <lineage>
        <taxon>Bacteria</taxon>
        <taxon>Pseudomonadati</taxon>
        <taxon>Bacteroidota</taxon>
        <taxon>Cytophagia</taxon>
        <taxon>Cytophagales</taxon>
        <taxon>Roseivirgaceae</taxon>
        <taxon>Roseivirga</taxon>
    </lineage>
</organism>
<evidence type="ECO:0000313" key="8">
    <source>
        <dbReference type="EMBL" id="GHE74564.1"/>
    </source>
</evidence>
<dbReference type="Gene3D" id="1.10.1740.10">
    <property type="match status" value="1"/>
</dbReference>
<evidence type="ECO:0000313" key="9">
    <source>
        <dbReference type="Proteomes" id="UP000658258"/>
    </source>
</evidence>
<keyword evidence="2" id="KW-0805">Transcription regulation</keyword>
<sequence>MLYRPIKRGGNEEAQKLLNQNREDNTSFNLDQPLTEQTLLLALRNRSEEAFRQLVEDYKDKVYNTCLSLLKNEEEAEESAQDVFMEVYRSVESFRAEAKLSTWIYRIATTKSLEKLRRMKAKKRFAWMRSLSGGVAQGFQPADWMHPGVAMEQQENAKALLAAIDKLSDNQRLAFTLHKLEGLSYEEVAQVLQVSVSSVESLMFRARQNLKKQLRNFYEKNMID</sequence>
<evidence type="ECO:0000256" key="1">
    <source>
        <dbReference type="ARBA" id="ARBA00010641"/>
    </source>
</evidence>
<dbReference type="Pfam" id="PF08281">
    <property type="entry name" value="Sigma70_r4_2"/>
    <property type="match status" value="1"/>
</dbReference>
<dbReference type="Proteomes" id="UP000658258">
    <property type="component" value="Unassembled WGS sequence"/>
</dbReference>
<comment type="caution">
    <text evidence="8">The sequence shown here is derived from an EMBL/GenBank/DDBJ whole genome shotgun (WGS) entry which is preliminary data.</text>
</comment>
<comment type="similarity">
    <text evidence="1">Belongs to the sigma-70 factor family. ECF subfamily.</text>
</comment>
<evidence type="ECO:0000256" key="3">
    <source>
        <dbReference type="ARBA" id="ARBA00023082"/>
    </source>
</evidence>
<dbReference type="InterPro" id="IPR013249">
    <property type="entry name" value="RNA_pol_sigma70_r4_t2"/>
</dbReference>
<dbReference type="RefSeq" id="WP_229838753.1">
    <property type="nucleotide sequence ID" value="NZ_BNAG01000005.1"/>
</dbReference>